<comment type="caution">
    <text evidence="1">The sequence shown here is derived from an EMBL/GenBank/DDBJ whole genome shotgun (WGS) entry which is preliminary data.</text>
</comment>
<keyword evidence="2" id="KW-1185">Reference proteome</keyword>
<evidence type="ECO:0000313" key="1">
    <source>
        <dbReference type="EMBL" id="KAK0507416.1"/>
    </source>
</evidence>
<gene>
    <name evidence="1" type="ORF">JMJ35_010454</name>
</gene>
<evidence type="ECO:0000313" key="2">
    <source>
        <dbReference type="Proteomes" id="UP001166286"/>
    </source>
</evidence>
<evidence type="ECO:0008006" key="3">
    <source>
        <dbReference type="Google" id="ProtNLM"/>
    </source>
</evidence>
<proteinExistence type="predicted"/>
<organism evidence="1 2">
    <name type="scientific">Cladonia borealis</name>
    <dbReference type="NCBI Taxonomy" id="184061"/>
    <lineage>
        <taxon>Eukaryota</taxon>
        <taxon>Fungi</taxon>
        <taxon>Dikarya</taxon>
        <taxon>Ascomycota</taxon>
        <taxon>Pezizomycotina</taxon>
        <taxon>Lecanoromycetes</taxon>
        <taxon>OSLEUM clade</taxon>
        <taxon>Lecanoromycetidae</taxon>
        <taxon>Lecanorales</taxon>
        <taxon>Lecanorineae</taxon>
        <taxon>Cladoniaceae</taxon>
        <taxon>Cladonia</taxon>
    </lineage>
</organism>
<reference evidence="1" key="1">
    <citation type="submission" date="2023-03" db="EMBL/GenBank/DDBJ databases">
        <title>Complete genome of Cladonia borealis.</title>
        <authorList>
            <person name="Park H."/>
        </authorList>
    </citation>
    <scope>NUCLEOTIDE SEQUENCE</scope>
    <source>
        <strain evidence="1">ANT050790</strain>
    </source>
</reference>
<dbReference type="AlphaFoldDB" id="A0AA39U460"/>
<accession>A0AA39U460</accession>
<protein>
    <recommendedName>
        <fullName evidence="3">F-box domain-containing protein</fullName>
    </recommendedName>
</protein>
<name>A0AA39U460_9LECA</name>
<sequence length="258" mass="29703">MATISSSSEGGRRPKLNLMDLPPEITYQIYGYLVSDTYFIVPSLRRSGRKNQGDDFRHLSILRVSKRTNREAMQVLQRRSWFIFEMGLWWLHPSYPRNAPDQHMMNVELIVSPKSKFEELAPVFRTFAGTWVLRRTCHVLVPVPNDILGVYHVLKRNAASVSFSLIELQGLFRLMELLTGFEKVVLQLNLERPEDNQRVHGFVFDFTKLPTYIENALGPTLGPAMPCNPVQERECHMTFEFSPRQFAAEQLDSAESGV</sequence>
<dbReference type="EMBL" id="JAFEKC020000024">
    <property type="protein sequence ID" value="KAK0507416.1"/>
    <property type="molecule type" value="Genomic_DNA"/>
</dbReference>
<dbReference type="Proteomes" id="UP001166286">
    <property type="component" value="Unassembled WGS sequence"/>
</dbReference>